<evidence type="ECO:0000256" key="2">
    <source>
        <dbReference type="ARBA" id="ARBA00022630"/>
    </source>
</evidence>
<evidence type="ECO:0000259" key="10">
    <source>
        <dbReference type="PROSITE" id="PS51296"/>
    </source>
</evidence>
<dbReference type="Gene3D" id="3.30.70.330">
    <property type="match status" value="1"/>
</dbReference>
<dbReference type="GO" id="GO:0003676">
    <property type="term" value="F:nucleic acid binding"/>
    <property type="evidence" value="ECO:0007669"/>
    <property type="project" value="InterPro"/>
</dbReference>
<dbReference type="SUPFAM" id="SSF63380">
    <property type="entry name" value="Riboflavin synthase domain-like"/>
    <property type="match status" value="1"/>
</dbReference>
<dbReference type="InterPro" id="IPR017927">
    <property type="entry name" value="FAD-bd_FR_type"/>
</dbReference>
<dbReference type="InterPro" id="IPR006342">
    <property type="entry name" value="FkbM_mtfrase"/>
</dbReference>
<feature type="binding site" evidence="9">
    <location>
        <position position="216"/>
    </location>
    <ligand>
        <name>FAD</name>
        <dbReference type="ChEBI" id="CHEBI:57692"/>
    </ligand>
</feature>
<feature type="binding site" evidence="9">
    <location>
        <position position="218"/>
    </location>
    <ligand>
        <name>FAD</name>
        <dbReference type="ChEBI" id="CHEBI:57692"/>
    </ligand>
</feature>
<evidence type="ECO:0000259" key="11">
    <source>
        <dbReference type="PROSITE" id="PS51384"/>
    </source>
</evidence>
<dbReference type="SUPFAM" id="SSF50022">
    <property type="entry name" value="ISP domain"/>
    <property type="match status" value="1"/>
</dbReference>
<name>A0A1Q9CVJ6_SYMMI</name>
<dbReference type="InterPro" id="IPR007201">
    <property type="entry name" value="Mei2-like_Rrm_C"/>
</dbReference>
<dbReference type="PROSITE" id="PS51296">
    <property type="entry name" value="RIESKE"/>
    <property type="match status" value="1"/>
</dbReference>
<dbReference type="InterPro" id="IPR029066">
    <property type="entry name" value="PLP-binding_barrel"/>
</dbReference>
<dbReference type="InterPro" id="IPR008333">
    <property type="entry name" value="Cbr1-like_FAD-bd_dom"/>
</dbReference>
<dbReference type="EMBL" id="LSRX01000891">
    <property type="protein sequence ID" value="OLP86940.1"/>
    <property type="molecule type" value="Genomic_DNA"/>
</dbReference>
<dbReference type="InterPro" id="IPR020622">
    <property type="entry name" value="Ala_racemase_pyridoxalP-BS"/>
</dbReference>
<feature type="binding site" evidence="9">
    <location>
        <position position="198"/>
    </location>
    <ligand>
        <name>FAD</name>
        <dbReference type="ChEBI" id="CHEBI:57692"/>
    </ligand>
</feature>
<dbReference type="SUPFAM" id="SSF51419">
    <property type="entry name" value="PLP-binding barrel"/>
    <property type="match status" value="1"/>
</dbReference>
<keyword evidence="5 9" id="KW-0274">FAD</keyword>
<dbReference type="SUPFAM" id="SSF54928">
    <property type="entry name" value="RNA-binding domain, RBD"/>
    <property type="match status" value="1"/>
</dbReference>
<evidence type="ECO:0000256" key="7">
    <source>
        <dbReference type="ARBA" id="ARBA00023004"/>
    </source>
</evidence>
<dbReference type="GO" id="GO:0051537">
    <property type="term" value="F:2 iron, 2 sulfur cluster binding"/>
    <property type="evidence" value="ECO:0007669"/>
    <property type="project" value="UniProtKB-KW"/>
</dbReference>
<dbReference type="PROSITE" id="PS00395">
    <property type="entry name" value="ALANINE_RACEMASE"/>
    <property type="match status" value="1"/>
</dbReference>
<evidence type="ECO:0000256" key="4">
    <source>
        <dbReference type="ARBA" id="ARBA00022723"/>
    </source>
</evidence>
<dbReference type="PANTHER" id="PTHR19370">
    <property type="entry name" value="NADH-CYTOCHROME B5 REDUCTASE"/>
    <property type="match status" value="1"/>
</dbReference>
<dbReference type="Gene3D" id="3.40.50.80">
    <property type="entry name" value="Nucleotide-binding domain of ferredoxin-NADP reductase (FNR) module"/>
    <property type="match status" value="1"/>
</dbReference>
<dbReference type="InterPro" id="IPR017938">
    <property type="entry name" value="Riboflavin_synthase-like_b-brl"/>
</dbReference>
<feature type="binding site" evidence="9">
    <location>
        <position position="226"/>
    </location>
    <ligand>
        <name>FAD</name>
        <dbReference type="ChEBI" id="CHEBI:57692"/>
    </ligand>
</feature>
<proteinExistence type="predicted"/>
<dbReference type="Pfam" id="PF04059">
    <property type="entry name" value="RRM_2"/>
    <property type="match status" value="1"/>
</dbReference>
<dbReference type="CDD" id="cd06183">
    <property type="entry name" value="cyt_b5_reduct_like"/>
    <property type="match status" value="1"/>
</dbReference>
<feature type="binding site" evidence="9">
    <location>
        <position position="196"/>
    </location>
    <ligand>
        <name>FAD</name>
        <dbReference type="ChEBI" id="CHEBI:57692"/>
    </ligand>
</feature>
<dbReference type="Proteomes" id="UP000186817">
    <property type="component" value="Unassembled WGS sequence"/>
</dbReference>
<keyword evidence="2 9" id="KW-0285">Flavoprotein</keyword>
<keyword evidence="6" id="KW-0560">Oxidoreductase</keyword>
<evidence type="ECO:0000256" key="9">
    <source>
        <dbReference type="PIRSR" id="PIRSR601834-1"/>
    </source>
</evidence>
<dbReference type="InterPro" id="IPR001834">
    <property type="entry name" value="CBR-like"/>
</dbReference>
<dbReference type="GO" id="GO:0016491">
    <property type="term" value="F:oxidoreductase activity"/>
    <property type="evidence" value="ECO:0007669"/>
    <property type="project" value="UniProtKB-KW"/>
</dbReference>
<feature type="domain" description="Rieske" evidence="10">
    <location>
        <begin position="4"/>
        <end position="121"/>
    </location>
</feature>
<dbReference type="InterPro" id="IPR039261">
    <property type="entry name" value="FNR_nucleotide-bd"/>
</dbReference>
<dbReference type="NCBIfam" id="TIGR01444">
    <property type="entry name" value="fkbM_fam"/>
    <property type="match status" value="1"/>
</dbReference>
<dbReference type="Gene3D" id="3.20.20.10">
    <property type="entry name" value="Alanine racemase"/>
    <property type="match status" value="1"/>
</dbReference>
<evidence type="ECO:0000256" key="3">
    <source>
        <dbReference type="ARBA" id="ARBA00022714"/>
    </source>
</evidence>
<evidence type="ECO:0000256" key="5">
    <source>
        <dbReference type="ARBA" id="ARBA00022827"/>
    </source>
</evidence>
<evidence type="ECO:0000256" key="1">
    <source>
        <dbReference type="ARBA" id="ARBA00001974"/>
    </source>
</evidence>
<evidence type="ECO:0000256" key="6">
    <source>
        <dbReference type="ARBA" id="ARBA00023002"/>
    </source>
</evidence>
<keyword evidence="4" id="KW-0479">Metal-binding</keyword>
<dbReference type="InterPro" id="IPR035979">
    <property type="entry name" value="RBD_domain_sf"/>
</dbReference>
<dbReference type="GO" id="GO:0005739">
    <property type="term" value="C:mitochondrion"/>
    <property type="evidence" value="ECO:0007669"/>
    <property type="project" value="TreeGrafter"/>
</dbReference>
<gene>
    <name evidence="12" type="primary">CBR1</name>
    <name evidence="12" type="ORF">AK812_SmicGene31895</name>
</gene>
<dbReference type="Pfam" id="PF00175">
    <property type="entry name" value="NAD_binding_1"/>
    <property type="match status" value="1"/>
</dbReference>
<dbReference type="InterPro" id="IPR001608">
    <property type="entry name" value="Ala_racemase_N"/>
</dbReference>
<evidence type="ECO:0000256" key="8">
    <source>
        <dbReference type="ARBA" id="ARBA00023014"/>
    </source>
</evidence>
<dbReference type="Gene3D" id="3.40.50.150">
    <property type="entry name" value="Vaccinia Virus protein VP39"/>
    <property type="match status" value="1"/>
</dbReference>
<dbReference type="Pfam" id="PF01168">
    <property type="entry name" value="Ala_racemase_N"/>
    <property type="match status" value="1"/>
</dbReference>
<dbReference type="SUPFAM" id="SSF53335">
    <property type="entry name" value="S-adenosyl-L-methionine-dependent methyltransferases"/>
    <property type="match status" value="1"/>
</dbReference>
<organism evidence="12 13">
    <name type="scientific">Symbiodinium microadriaticum</name>
    <name type="common">Dinoflagellate</name>
    <name type="synonym">Zooxanthella microadriatica</name>
    <dbReference type="NCBI Taxonomy" id="2951"/>
    <lineage>
        <taxon>Eukaryota</taxon>
        <taxon>Sar</taxon>
        <taxon>Alveolata</taxon>
        <taxon>Dinophyceae</taxon>
        <taxon>Suessiales</taxon>
        <taxon>Symbiodiniaceae</taxon>
        <taxon>Symbiodinium</taxon>
    </lineage>
</organism>
<keyword evidence="7" id="KW-0408">Iron</keyword>
<dbReference type="InterPro" id="IPR012677">
    <property type="entry name" value="Nucleotide-bd_a/b_plait_sf"/>
</dbReference>
<dbReference type="InterPro" id="IPR001433">
    <property type="entry name" value="OxRdtase_FAD/NAD-bd"/>
</dbReference>
<dbReference type="Pfam" id="PF00970">
    <property type="entry name" value="FAD_binding_6"/>
    <property type="match status" value="1"/>
</dbReference>
<sequence>MTKWLALCSSDDVGRQPVRHTLRDDTDIVLIRHAGRLLAMSNRCPHKDASLHRSGDIEDLGGDLGLCLRCPKHKGKFGGGLYVSFTTGKCATKSPCSRSGKVAKWTVPVYETKEEGGVVFIRQAAEHGPVRNVGLPTAVTTEHGAHLAAQVVVIRPVSPDSSIFVLRLLNDQDRAAFMREPSAMWHIWLAVGGVSREYTPISSSLDSAKTGTIELVIKVYAQGLMSEQLANLTAGDVVAVSEPRVTLRVPDLETASPPAGLSFNLLAGGTGIAPCLQMLRKAMGARATVRMLYSIRTQNDALLESELKGLAAAWPNCSFSYALILTRASESPAGAEREPKRSRRAGAVCGRRIDAAIVREHLAAPAVSDEGARPGAVMTIITGPSGFNACCEDLVGRTLAPAESGEVVVLDACPMRSVPAFGRPGDIAGSGLFWIGRKMRVVRPRLAFMLNGRFLGVAFDFGREGVKGASAQATAADDFGDRPPAAARRLIHSSLGLALPLPHLAQELWVPAKPLKPHFRKDVKARSGALGFAESLQRNVSLYFPFLAYYQISYYRAAIFDLTEVGALAKYGFPADVENVLGASASAASLTLKALVSAALIAADPDGISPRSSWLLDEPAASWLGLSWHREVEECSRLERPFCWPLFGALGMLRDSAWPSSQSAACSEASTSFWTELRKALSTHQAVPLLNSLGFLEAEECPADLLLRADATLAVADWARRAALQEGSLADVKEAIQTAQELTQRILGGSSLLGLDELSAWPGGSELFWLLDRLQCATEVSIQLLKGHTFMGAENIGMRSDVDIIYKLLLFPYRELVSDFIRARRVPYCNESILREVQKLAKRLQRAGAHKVRVIEVGANLGDCSIWTAKRLLEVPTLRSIKVLAFEALADAAALFQKSVEQNGLVGVIEVLRVAAGASRGSVDLKAKPSSSNSFTLVVPEADPEAVRVQRERLDDLISFRRIDLLISHTNGQELEVLRGARRLLQRSRDVTVILQLYGSEGGVIRDLSYDPHRPVKWLLDRGFHVALARKPGLRLQTAGTLRQHLSSSPIVNVIGIRKRRHVLRMGKSLSPEPYRVCLNLTGGERPSSWAEVDGRVLRENLHLVRIYLGRSLGGRGSADAPPIGAVLKANAYGHGAVLAGRVLASAKIDALFVSEVETGPEPLQVKSDLDPDRLKSLHIPPGKIDFKAIWRLAGERGCPGERGGTGWTTVMLRNVPWHFNRQRLCEAFNAQGFDGKIDFVYLPLCFAEKKSLGYAFVNCINHDAVRNFWNCFDGFRWGIDADPASVCWSKRHQGLRQAIAYYRNSNVMHQMVPDECRPVILSNGRRIAFPSATKKLTPPKKARRAAEGQDLQAVGFAHSKTDDEKPIHETDIFDTRDIDLAMLADATFNPIRKFINPREEDMPLPRFDVIISV</sequence>
<dbReference type="InterPro" id="IPR036922">
    <property type="entry name" value="Rieske_2Fe-2S_sf"/>
</dbReference>
<dbReference type="Pfam" id="PF00355">
    <property type="entry name" value="Rieske"/>
    <property type="match status" value="1"/>
</dbReference>
<dbReference type="SUPFAM" id="SSF52343">
    <property type="entry name" value="Ferredoxin reductase-like, C-terminal NADP-linked domain"/>
    <property type="match status" value="1"/>
</dbReference>
<dbReference type="Gene3D" id="2.102.10.10">
    <property type="entry name" value="Rieske [2Fe-2S] iron-sulphur domain"/>
    <property type="match status" value="1"/>
</dbReference>
<dbReference type="InterPro" id="IPR017941">
    <property type="entry name" value="Rieske_2Fe-2S"/>
</dbReference>
<feature type="domain" description="FAD-binding FR-type" evidence="11">
    <location>
        <begin position="144"/>
        <end position="250"/>
    </location>
</feature>
<feature type="binding site" evidence="9">
    <location>
        <position position="225"/>
    </location>
    <ligand>
        <name>FAD</name>
        <dbReference type="ChEBI" id="CHEBI:57692"/>
    </ligand>
</feature>
<evidence type="ECO:0000313" key="12">
    <source>
        <dbReference type="EMBL" id="OLP86940.1"/>
    </source>
</evidence>
<dbReference type="OrthoDB" id="432685at2759"/>
<keyword evidence="8" id="KW-0411">Iron-sulfur</keyword>
<dbReference type="Pfam" id="PF05050">
    <property type="entry name" value="Methyltransf_21"/>
    <property type="match status" value="1"/>
</dbReference>
<accession>A0A1Q9CVJ6</accession>
<comment type="caution">
    <text evidence="12">The sequence shown here is derived from an EMBL/GenBank/DDBJ whole genome shotgun (WGS) entry which is preliminary data.</text>
</comment>
<dbReference type="Gene3D" id="2.40.30.10">
    <property type="entry name" value="Translation factors"/>
    <property type="match status" value="1"/>
</dbReference>
<keyword evidence="3" id="KW-0001">2Fe-2S</keyword>
<keyword evidence="13" id="KW-1185">Reference proteome</keyword>
<dbReference type="GO" id="GO:0046872">
    <property type="term" value="F:metal ion binding"/>
    <property type="evidence" value="ECO:0007669"/>
    <property type="project" value="UniProtKB-KW"/>
</dbReference>
<dbReference type="PROSITE" id="PS51384">
    <property type="entry name" value="FAD_FR"/>
    <property type="match status" value="1"/>
</dbReference>
<dbReference type="InterPro" id="IPR029063">
    <property type="entry name" value="SAM-dependent_MTases_sf"/>
</dbReference>
<dbReference type="PANTHER" id="PTHR19370:SF189">
    <property type="entry name" value="CYTOCHROME C MITOCHONDRIAL IMPORT FACTOR CYC2"/>
    <property type="match status" value="1"/>
</dbReference>
<comment type="cofactor">
    <cofactor evidence="1 9">
        <name>FAD</name>
        <dbReference type="ChEBI" id="CHEBI:57692"/>
    </cofactor>
</comment>
<protein>
    <submittedName>
        <fullName evidence="12">NADH-cytochrome b5 reductase 1</fullName>
    </submittedName>
</protein>
<evidence type="ECO:0000313" key="13">
    <source>
        <dbReference type="Proteomes" id="UP000186817"/>
    </source>
</evidence>
<reference evidence="12 13" key="1">
    <citation type="submission" date="2016-02" db="EMBL/GenBank/DDBJ databases">
        <title>Genome analysis of coral dinoflagellate symbionts highlights evolutionary adaptations to a symbiotic lifestyle.</title>
        <authorList>
            <person name="Aranda M."/>
            <person name="Li Y."/>
            <person name="Liew Y.J."/>
            <person name="Baumgarten S."/>
            <person name="Simakov O."/>
            <person name="Wilson M."/>
            <person name="Piel J."/>
            <person name="Ashoor H."/>
            <person name="Bougouffa S."/>
            <person name="Bajic V.B."/>
            <person name="Ryu T."/>
            <person name="Ravasi T."/>
            <person name="Bayer T."/>
            <person name="Micklem G."/>
            <person name="Kim H."/>
            <person name="Bhak J."/>
            <person name="Lajeunesse T.C."/>
            <person name="Voolstra C.R."/>
        </authorList>
    </citation>
    <scope>NUCLEOTIDE SEQUENCE [LARGE SCALE GENOMIC DNA]</scope>
    <source>
        <strain evidence="12 13">CCMP2467</strain>
    </source>
</reference>